<dbReference type="PANTHER" id="PTHR46211:SF14">
    <property type="entry name" value="GLYCEROPHOSPHODIESTER PHOSPHODIESTERASE"/>
    <property type="match status" value="1"/>
</dbReference>
<reference evidence="3" key="1">
    <citation type="submission" date="2016-06" db="EMBL/GenBank/DDBJ databases">
        <title>Whole genome sequencing of Thermus brockianus strain GE-1.</title>
        <authorList>
            <person name="Schaefers C."/>
            <person name="Blank S."/>
            <person name="Wiebusch S."/>
            <person name="Elleuche S."/>
            <person name="Antranikian G."/>
        </authorList>
    </citation>
    <scope>NUCLEOTIDE SEQUENCE [LARGE SCALE GENOMIC DNA]</scope>
    <source>
        <strain evidence="3">GE-1</strain>
    </source>
</reference>
<sequence>MAPLYTSPVPLRLGHRGAPHLARENTLEAFRKALEAGLDGFELDVQFTRDGVLVVHHDFTLDGVPLAQQSRRELPAYIPTLEEVLQAFPGAWINVELKSLPPETDGREEALARLLARYPSGKLWVSSFDPLALVRLRRLGVRPLGLLYEREEAEALAPCLGVEWLHPEASLLTEERVRSLKGRYRLLAWTVNERSQAEALARWGVDALVGDFPEALV</sequence>
<dbReference type="Pfam" id="PF03009">
    <property type="entry name" value="GDPD"/>
    <property type="match status" value="2"/>
</dbReference>
<organism evidence="2 3">
    <name type="scientific">Thermus brockianus</name>
    <dbReference type="NCBI Taxonomy" id="56956"/>
    <lineage>
        <taxon>Bacteria</taxon>
        <taxon>Thermotogati</taxon>
        <taxon>Deinococcota</taxon>
        <taxon>Deinococci</taxon>
        <taxon>Thermales</taxon>
        <taxon>Thermaceae</taxon>
        <taxon>Thermus</taxon>
    </lineage>
</organism>
<accession>A0A1J0LSJ7</accession>
<dbReference type="SUPFAM" id="SSF51695">
    <property type="entry name" value="PLC-like phosphodiesterases"/>
    <property type="match status" value="1"/>
</dbReference>
<evidence type="ECO:0000313" key="2">
    <source>
        <dbReference type="EMBL" id="APD09294.1"/>
    </source>
</evidence>
<dbReference type="Gene3D" id="3.20.20.190">
    <property type="entry name" value="Phosphatidylinositol (PI) phosphodiesterase"/>
    <property type="match status" value="1"/>
</dbReference>
<name>A0A1J0LSJ7_THEBO</name>
<dbReference type="GO" id="GO:0006629">
    <property type="term" value="P:lipid metabolic process"/>
    <property type="evidence" value="ECO:0007669"/>
    <property type="project" value="InterPro"/>
</dbReference>
<dbReference type="PROSITE" id="PS51704">
    <property type="entry name" value="GP_PDE"/>
    <property type="match status" value="1"/>
</dbReference>
<evidence type="ECO:0000259" key="1">
    <source>
        <dbReference type="PROSITE" id="PS51704"/>
    </source>
</evidence>
<dbReference type="AlphaFoldDB" id="A0A1J0LSJ7"/>
<dbReference type="Proteomes" id="UP000182993">
    <property type="component" value="Chromosome"/>
</dbReference>
<protein>
    <submittedName>
        <fullName evidence="2">Putative glycerophosphoryl diester phosphodiesterase</fullName>
    </submittedName>
</protein>
<dbReference type="EMBL" id="CP016312">
    <property type="protein sequence ID" value="APD09294.1"/>
    <property type="molecule type" value="Genomic_DNA"/>
</dbReference>
<dbReference type="InterPro" id="IPR017946">
    <property type="entry name" value="PLC-like_Pdiesterase_TIM-brl"/>
</dbReference>
<dbReference type="GO" id="GO:0008081">
    <property type="term" value="F:phosphoric diester hydrolase activity"/>
    <property type="evidence" value="ECO:0007669"/>
    <property type="project" value="InterPro"/>
</dbReference>
<gene>
    <name evidence="2" type="ORF">A0O31_01153</name>
</gene>
<dbReference type="InterPro" id="IPR030395">
    <property type="entry name" value="GP_PDE_dom"/>
</dbReference>
<evidence type="ECO:0000313" key="3">
    <source>
        <dbReference type="Proteomes" id="UP000182993"/>
    </source>
</evidence>
<feature type="domain" description="GP-PDE" evidence="1">
    <location>
        <begin position="10"/>
        <end position="217"/>
    </location>
</feature>
<dbReference type="PROSITE" id="PS50007">
    <property type="entry name" value="PIPLC_X_DOMAIN"/>
    <property type="match status" value="1"/>
</dbReference>
<dbReference type="KEGG" id="tbc:A0O31_01153"/>
<proteinExistence type="predicted"/>
<dbReference type="CDD" id="cd08556">
    <property type="entry name" value="GDPD"/>
    <property type="match status" value="1"/>
</dbReference>
<dbReference type="STRING" id="56956.A0O31_01153"/>
<dbReference type="PANTHER" id="PTHR46211">
    <property type="entry name" value="GLYCEROPHOSPHORYL DIESTER PHOSPHODIESTERASE"/>
    <property type="match status" value="1"/>
</dbReference>